<protein>
    <submittedName>
        <fullName evidence="1">Uncharacterized protein</fullName>
    </submittedName>
</protein>
<organism evidence="1 2">
    <name type="scientific">Hermetia illucens</name>
    <name type="common">Black soldier fly</name>
    <dbReference type="NCBI Taxonomy" id="343691"/>
    <lineage>
        <taxon>Eukaryota</taxon>
        <taxon>Metazoa</taxon>
        <taxon>Ecdysozoa</taxon>
        <taxon>Arthropoda</taxon>
        <taxon>Hexapoda</taxon>
        <taxon>Insecta</taxon>
        <taxon>Pterygota</taxon>
        <taxon>Neoptera</taxon>
        <taxon>Endopterygota</taxon>
        <taxon>Diptera</taxon>
        <taxon>Brachycera</taxon>
        <taxon>Stratiomyomorpha</taxon>
        <taxon>Stratiomyidae</taxon>
        <taxon>Hermetiinae</taxon>
        <taxon>Hermetia</taxon>
    </lineage>
</organism>
<dbReference type="AlphaFoldDB" id="A0A7R8UJ22"/>
<keyword evidence="2" id="KW-1185">Reference proteome</keyword>
<sequence>MLHHQALHIHQLCNTLFLPSIGLNLNYARVVTSVKGCRRYTADNVQTIPVNRLRHRTQLVIEVPVHDTISYERRGLNYEFETSSPFTLTYMA</sequence>
<dbReference type="EMBL" id="LR899010">
    <property type="protein sequence ID" value="CAD7081459.1"/>
    <property type="molecule type" value="Genomic_DNA"/>
</dbReference>
<reference evidence="1 2" key="1">
    <citation type="submission" date="2020-11" db="EMBL/GenBank/DDBJ databases">
        <authorList>
            <person name="Wallbank WR R."/>
            <person name="Pardo Diaz C."/>
            <person name="Kozak K."/>
            <person name="Martin S."/>
            <person name="Jiggins C."/>
            <person name="Moest M."/>
            <person name="Warren A I."/>
            <person name="Generalovic N T."/>
            <person name="Byers J.R.P. K."/>
            <person name="Montejo-Kovacevich G."/>
            <person name="Yen C E."/>
        </authorList>
    </citation>
    <scope>NUCLEOTIDE SEQUENCE [LARGE SCALE GENOMIC DNA]</scope>
</reference>
<evidence type="ECO:0000313" key="1">
    <source>
        <dbReference type="EMBL" id="CAD7081459.1"/>
    </source>
</evidence>
<dbReference type="Proteomes" id="UP000594454">
    <property type="component" value="Chromosome 2"/>
</dbReference>
<accession>A0A7R8UJ22</accession>
<dbReference type="InParanoid" id="A0A7R8UJ22"/>
<name>A0A7R8UJ22_HERIL</name>
<proteinExistence type="predicted"/>
<gene>
    <name evidence="1" type="ORF">HERILL_LOCUS4562</name>
</gene>
<evidence type="ECO:0000313" key="2">
    <source>
        <dbReference type="Proteomes" id="UP000594454"/>
    </source>
</evidence>